<proteinExistence type="inferred from homology"/>
<comment type="caution">
    <text evidence="2">The sequence shown here is derived from an EMBL/GenBank/DDBJ whole genome shotgun (WGS) entry which is preliminary data.</text>
</comment>
<comment type="similarity">
    <text evidence="1">Belongs to the LAMTOR3 family.</text>
</comment>
<dbReference type="InterPro" id="IPR015019">
    <property type="entry name" value="LAMTOR3"/>
</dbReference>
<evidence type="ECO:0000256" key="1">
    <source>
        <dbReference type="ARBA" id="ARBA00005356"/>
    </source>
</evidence>
<sequence length="121" mass="12987">MHLNSHFEMLLQSTSDLKAILVTDRDGVILIKVEEPNLPGKVTKAALSATFSLSCDQVGKLGMGKALMVTSAFDEYQIVQFTYPPLILSLIAPTNANAGLLMEIGSDLKDEILILAQAVAV</sequence>
<keyword evidence="3" id="KW-1185">Reference proteome</keyword>
<dbReference type="Proteomes" id="UP000320333">
    <property type="component" value="Unassembled WGS sequence"/>
</dbReference>
<dbReference type="OrthoDB" id="343907at2759"/>
<dbReference type="PANTHER" id="PTHR13378">
    <property type="entry name" value="REGULATOR COMPLEX PROTEIN LAMTOR3"/>
    <property type="match status" value="1"/>
</dbReference>
<dbReference type="GO" id="GO:0071230">
    <property type="term" value="P:cellular response to amino acid stimulus"/>
    <property type="evidence" value="ECO:0007669"/>
    <property type="project" value="TreeGrafter"/>
</dbReference>
<dbReference type="GO" id="GO:0071986">
    <property type="term" value="C:Ragulator complex"/>
    <property type="evidence" value="ECO:0007669"/>
    <property type="project" value="TreeGrafter"/>
</dbReference>
<evidence type="ECO:0008006" key="4">
    <source>
        <dbReference type="Google" id="ProtNLM"/>
    </source>
</evidence>
<dbReference type="AlphaFoldDB" id="A0A507FJZ9"/>
<evidence type="ECO:0000313" key="3">
    <source>
        <dbReference type="Proteomes" id="UP000320333"/>
    </source>
</evidence>
<dbReference type="STRING" id="246404.A0A507FJZ9"/>
<name>A0A507FJZ9_9FUNG</name>
<dbReference type="EMBL" id="QEAP01000074">
    <property type="protein sequence ID" value="TPX75636.1"/>
    <property type="molecule type" value="Genomic_DNA"/>
</dbReference>
<reference evidence="2 3" key="1">
    <citation type="journal article" date="2019" name="Sci. Rep.">
        <title>Comparative genomics of chytrid fungi reveal insights into the obligate biotrophic and pathogenic lifestyle of Synchytrium endobioticum.</title>
        <authorList>
            <person name="van de Vossenberg B.T.L.H."/>
            <person name="Warris S."/>
            <person name="Nguyen H.D.T."/>
            <person name="van Gent-Pelzer M.P.E."/>
            <person name="Joly D.L."/>
            <person name="van de Geest H.C."/>
            <person name="Bonants P.J.M."/>
            <person name="Smith D.S."/>
            <person name="Levesque C.A."/>
            <person name="van der Lee T.A.J."/>
        </authorList>
    </citation>
    <scope>NUCLEOTIDE SEQUENCE [LARGE SCALE GENOMIC DNA]</scope>
    <source>
        <strain evidence="2 3">CBS 675.73</strain>
    </source>
</reference>
<protein>
    <recommendedName>
        <fullName evidence="4">Roadblock/LAMTOR2 domain-containing protein</fullName>
    </recommendedName>
</protein>
<dbReference type="SUPFAM" id="SSF103196">
    <property type="entry name" value="Roadblock/LC7 domain"/>
    <property type="match status" value="1"/>
</dbReference>
<dbReference type="SMART" id="SM01278">
    <property type="entry name" value="MAPKK1_Int"/>
    <property type="match status" value="1"/>
</dbReference>
<dbReference type="GO" id="GO:0032008">
    <property type="term" value="P:positive regulation of TOR signaling"/>
    <property type="evidence" value="ECO:0007669"/>
    <property type="project" value="TreeGrafter"/>
</dbReference>
<dbReference type="Gene3D" id="3.30.450.30">
    <property type="entry name" value="Dynein light chain 2a, cytoplasmic"/>
    <property type="match status" value="1"/>
</dbReference>
<organism evidence="2 3">
    <name type="scientific">Chytriomyces confervae</name>
    <dbReference type="NCBI Taxonomy" id="246404"/>
    <lineage>
        <taxon>Eukaryota</taxon>
        <taxon>Fungi</taxon>
        <taxon>Fungi incertae sedis</taxon>
        <taxon>Chytridiomycota</taxon>
        <taxon>Chytridiomycota incertae sedis</taxon>
        <taxon>Chytridiomycetes</taxon>
        <taxon>Chytridiales</taxon>
        <taxon>Chytriomycetaceae</taxon>
        <taxon>Chytriomyces</taxon>
    </lineage>
</organism>
<dbReference type="Pfam" id="PF08923">
    <property type="entry name" value="MAPKK1_Int"/>
    <property type="match status" value="1"/>
</dbReference>
<evidence type="ECO:0000313" key="2">
    <source>
        <dbReference type="EMBL" id="TPX75636.1"/>
    </source>
</evidence>
<dbReference type="PANTHER" id="PTHR13378:SF1">
    <property type="entry name" value="RAGULATOR COMPLEX PROTEIN LAMTOR3"/>
    <property type="match status" value="1"/>
</dbReference>
<accession>A0A507FJZ9</accession>
<gene>
    <name evidence="2" type="ORF">CcCBS67573_g03098</name>
</gene>